<dbReference type="PROSITE" id="PS00374">
    <property type="entry name" value="MGMT"/>
    <property type="match status" value="1"/>
</dbReference>
<gene>
    <name evidence="8" type="ordered locus">Dole_1170</name>
</gene>
<evidence type="ECO:0000256" key="3">
    <source>
        <dbReference type="ARBA" id="ARBA00022679"/>
    </source>
</evidence>
<evidence type="ECO:0000256" key="5">
    <source>
        <dbReference type="ARBA" id="ARBA00023204"/>
    </source>
</evidence>
<dbReference type="EMBL" id="CP000859">
    <property type="protein sequence ID" value="ABW66976.1"/>
    <property type="molecule type" value="Genomic_DNA"/>
</dbReference>
<dbReference type="InterPro" id="IPR014048">
    <property type="entry name" value="MethylDNA_cys_MeTrfase_DNA-bd"/>
</dbReference>
<dbReference type="GO" id="GO:0006281">
    <property type="term" value="P:DNA repair"/>
    <property type="evidence" value="ECO:0007669"/>
    <property type="project" value="UniProtKB-KW"/>
</dbReference>
<dbReference type="InterPro" id="IPR036217">
    <property type="entry name" value="MethylDNA_cys_MeTrfase_DNAb"/>
</dbReference>
<dbReference type="GO" id="GO:0003908">
    <property type="term" value="F:methylated-DNA-[protein]-cysteine S-methyltransferase activity"/>
    <property type="evidence" value="ECO:0007669"/>
    <property type="project" value="UniProtKB-EC"/>
</dbReference>
<dbReference type="SUPFAM" id="SSF46767">
    <property type="entry name" value="Methylated DNA-protein cysteine methyltransferase, C-terminal domain"/>
    <property type="match status" value="1"/>
</dbReference>
<dbReference type="PANTHER" id="PTHR10815">
    <property type="entry name" value="METHYLATED-DNA--PROTEIN-CYSTEINE METHYLTRANSFERASE"/>
    <property type="match status" value="1"/>
</dbReference>
<keyword evidence="9" id="KW-1185">Reference proteome</keyword>
<dbReference type="InterPro" id="IPR001497">
    <property type="entry name" value="MethylDNA_cys_MeTrfase_AS"/>
</dbReference>
<proteinExistence type="predicted"/>
<keyword evidence="4" id="KW-0227">DNA damage</keyword>
<dbReference type="STRING" id="96561.Dole_1170"/>
<name>A8ZXL8_DESOH</name>
<evidence type="ECO:0000256" key="4">
    <source>
        <dbReference type="ARBA" id="ARBA00022763"/>
    </source>
</evidence>
<dbReference type="InterPro" id="IPR036388">
    <property type="entry name" value="WH-like_DNA-bd_sf"/>
</dbReference>
<dbReference type="HOGENOM" id="CLU_000445_52_2_7"/>
<dbReference type="Gene3D" id="1.10.10.10">
    <property type="entry name" value="Winged helix-like DNA-binding domain superfamily/Winged helix DNA-binding domain"/>
    <property type="match status" value="1"/>
</dbReference>
<feature type="domain" description="Methylated-DNA-[protein]-cysteine S-methyltransferase DNA binding" evidence="7">
    <location>
        <begin position="90"/>
        <end position="167"/>
    </location>
</feature>
<dbReference type="OrthoDB" id="9802228at2"/>
<keyword evidence="5" id="KW-0234">DNA repair</keyword>
<dbReference type="AlphaFoldDB" id="A8ZXL8"/>
<dbReference type="Pfam" id="PF01035">
    <property type="entry name" value="DNA_binding_1"/>
    <property type="match status" value="1"/>
</dbReference>
<keyword evidence="3 8" id="KW-0808">Transferase</keyword>
<dbReference type="GO" id="GO:0032259">
    <property type="term" value="P:methylation"/>
    <property type="evidence" value="ECO:0007669"/>
    <property type="project" value="UniProtKB-KW"/>
</dbReference>
<dbReference type="PANTHER" id="PTHR10815:SF5">
    <property type="entry name" value="METHYLATED-DNA--PROTEIN-CYSTEINE METHYLTRANSFERASE"/>
    <property type="match status" value="1"/>
</dbReference>
<accession>A8ZXL8</accession>
<keyword evidence="2 8" id="KW-0489">Methyltransferase</keyword>
<protein>
    <submittedName>
        <fullName evidence="8">Methylated-DNA--protein-cysteine methyltransferase</fullName>
    </submittedName>
</protein>
<dbReference type="RefSeq" id="WP_012174594.1">
    <property type="nucleotide sequence ID" value="NC_009943.1"/>
</dbReference>
<evidence type="ECO:0000256" key="1">
    <source>
        <dbReference type="ARBA" id="ARBA00001286"/>
    </source>
</evidence>
<evidence type="ECO:0000313" key="8">
    <source>
        <dbReference type="EMBL" id="ABW66976.1"/>
    </source>
</evidence>
<organism evidence="8 9">
    <name type="scientific">Desulfosudis oleivorans (strain DSM 6200 / JCM 39069 / Hxd3)</name>
    <name type="common">Desulfococcus oleovorans</name>
    <dbReference type="NCBI Taxonomy" id="96561"/>
    <lineage>
        <taxon>Bacteria</taxon>
        <taxon>Pseudomonadati</taxon>
        <taxon>Thermodesulfobacteriota</taxon>
        <taxon>Desulfobacteria</taxon>
        <taxon>Desulfobacterales</taxon>
        <taxon>Desulfosudaceae</taxon>
        <taxon>Desulfosudis</taxon>
    </lineage>
</organism>
<reference evidence="8 9" key="1">
    <citation type="submission" date="2007-10" db="EMBL/GenBank/DDBJ databases">
        <title>Complete sequence of Desulfococcus oleovorans Hxd3.</title>
        <authorList>
            <consortium name="US DOE Joint Genome Institute"/>
            <person name="Copeland A."/>
            <person name="Lucas S."/>
            <person name="Lapidus A."/>
            <person name="Barry K."/>
            <person name="Glavina del Rio T."/>
            <person name="Dalin E."/>
            <person name="Tice H."/>
            <person name="Pitluck S."/>
            <person name="Kiss H."/>
            <person name="Brettin T."/>
            <person name="Bruce D."/>
            <person name="Detter J.C."/>
            <person name="Han C."/>
            <person name="Schmutz J."/>
            <person name="Larimer F."/>
            <person name="Land M."/>
            <person name="Hauser L."/>
            <person name="Kyrpides N."/>
            <person name="Kim E."/>
            <person name="Wawrik B."/>
            <person name="Richardson P."/>
        </authorList>
    </citation>
    <scope>NUCLEOTIDE SEQUENCE [LARGE SCALE GENOMIC DNA]</scope>
    <source>
        <strain evidence="9">DSM 6200 / JCM 39069 / Hxd3</strain>
    </source>
</reference>
<comment type="catalytic activity">
    <reaction evidence="1">
        <text>a 4-O-methyl-thymidine in DNA + L-cysteinyl-[protein] = a thymidine in DNA + S-methyl-L-cysteinyl-[protein]</text>
        <dbReference type="Rhea" id="RHEA:53428"/>
        <dbReference type="Rhea" id="RHEA-COMP:10131"/>
        <dbReference type="Rhea" id="RHEA-COMP:10132"/>
        <dbReference type="Rhea" id="RHEA-COMP:13555"/>
        <dbReference type="Rhea" id="RHEA-COMP:13556"/>
        <dbReference type="ChEBI" id="CHEBI:29950"/>
        <dbReference type="ChEBI" id="CHEBI:82612"/>
        <dbReference type="ChEBI" id="CHEBI:137386"/>
        <dbReference type="ChEBI" id="CHEBI:137387"/>
        <dbReference type="EC" id="2.1.1.63"/>
    </reaction>
</comment>
<evidence type="ECO:0000256" key="2">
    <source>
        <dbReference type="ARBA" id="ARBA00022603"/>
    </source>
</evidence>
<evidence type="ECO:0000259" key="7">
    <source>
        <dbReference type="Pfam" id="PF01035"/>
    </source>
</evidence>
<dbReference type="eggNOG" id="COG0350">
    <property type="taxonomic scope" value="Bacteria"/>
</dbReference>
<dbReference type="CDD" id="cd06445">
    <property type="entry name" value="ATase"/>
    <property type="match status" value="1"/>
</dbReference>
<dbReference type="NCBIfam" id="TIGR00589">
    <property type="entry name" value="ogt"/>
    <property type="match status" value="1"/>
</dbReference>
<evidence type="ECO:0000313" key="9">
    <source>
        <dbReference type="Proteomes" id="UP000008561"/>
    </source>
</evidence>
<sequence length="184" mass="20441">MTRQKAETAETVTVMVDTAFGKCGLVFRENPFTIVRVFLPGVSIRGRQGRAGGHPEEAQAVAQALVDYFDGKKVKLPWRWFDMSEATHNQQKVLRAVFDIAYGTVQSYGEVARRAGFTGGARFVGNTMANNRFPILIPCHRVIRADGALGGFGGGTDLKKRMIELEQKTVLRAVKYNASRFRSR</sequence>
<comment type="catalytic activity">
    <reaction evidence="6">
        <text>a 6-O-methyl-2'-deoxyguanosine in DNA + L-cysteinyl-[protein] = S-methyl-L-cysteinyl-[protein] + a 2'-deoxyguanosine in DNA</text>
        <dbReference type="Rhea" id="RHEA:24000"/>
        <dbReference type="Rhea" id="RHEA-COMP:10131"/>
        <dbReference type="Rhea" id="RHEA-COMP:10132"/>
        <dbReference type="Rhea" id="RHEA-COMP:11367"/>
        <dbReference type="Rhea" id="RHEA-COMP:11368"/>
        <dbReference type="ChEBI" id="CHEBI:29950"/>
        <dbReference type="ChEBI" id="CHEBI:82612"/>
        <dbReference type="ChEBI" id="CHEBI:85445"/>
        <dbReference type="ChEBI" id="CHEBI:85448"/>
        <dbReference type="EC" id="2.1.1.63"/>
    </reaction>
</comment>
<dbReference type="Proteomes" id="UP000008561">
    <property type="component" value="Chromosome"/>
</dbReference>
<evidence type="ECO:0000256" key="6">
    <source>
        <dbReference type="ARBA" id="ARBA00049348"/>
    </source>
</evidence>
<dbReference type="KEGG" id="dol:Dole_1170"/>